<dbReference type="GO" id="GO:0004222">
    <property type="term" value="F:metalloendopeptidase activity"/>
    <property type="evidence" value="ECO:0007669"/>
    <property type="project" value="TreeGrafter"/>
</dbReference>
<feature type="signal peptide" evidence="1">
    <location>
        <begin position="1"/>
        <end position="35"/>
    </location>
</feature>
<dbReference type="SUPFAM" id="SSF51261">
    <property type="entry name" value="Duplicated hybrid motif"/>
    <property type="match status" value="1"/>
</dbReference>
<dbReference type="Proteomes" id="UP000547058">
    <property type="component" value="Unassembled WGS sequence"/>
</dbReference>
<dbReference type="Pfam" id="PF01551">
    <property type="entry name" value="Peptidase_M23"/>
    <property type="match status" value="1"/>
</dbReference>
<dbReference type="InterPro" id="IPR016047">
    <property type="entry name" value="M23ase_b-sheet_dom"/>
</dbReference>
<feature type="domain" description="M23ase beta-sheet core" evidence="2">
    <location>
        <begin position="101"/>
        <end position="198"/>
    </location>
</feature>
<dbReference type="Gene3D" id="2.70.70.10">
    <property type="entry name" value="Glucose Permease (Domain IIA)"/>
    <property type="match status" value="1"/>
</dbReference>
<gene>
    <name evidence="3" type="ORF">H4O11_17545</name>
</gene>
<dbReference type="InterPro" id="IPR050570">
    <property type="entry name" value="Cell_wall_metabolism_enzyme"/>
</dbReference>
<dbReference type="PANTHER" id="PTHR21666">
    <property type="entry name" value="PEPTIDASE-RELATED"/>
    <property type="match status" value="1"/>
</dbReference>
<name>A0A7W3FQ22_9GAMM</name>
<organism evidence="3 4">
    <name type="scientific">Stenotrophomonas tumulicola</name>
    <dbReference type="NCBI Taxonomy" id="1685415"/>
    <lineage>
        <taxon>Bacteria</taxon>
        <taxon>Pseudomonadati</taxon>
        <taxon>Pseudomonadota</taxon>
        <taxon>Gammaproteobacteria</taxon>
        <taxon>Lysobacterales</taxon>
        <taxon>Lysobacteraceae</taxon>
        <taxon>Stenotrophomonas</taxon>
    </lineage>
</organism>
<evidence type="ECO:0000313" key="3">
    <source>
        <dbReference type="EMBL" id="MBA8683608.1"/>
    </source>
</evidence>
<proteinExistence type="predicted"/>
<evidence type="ECO:0000313" key="4">
    <source>
        <dbReference type="Proteomes" id="UP000547058"/>
    </source>
</evidence>
<reference evidence="3 4" key="1">
    <citation type="submission" date="2020-08" db="EMBL/GenBank/DDBJ databases">
        <title>Stenotrophomonas tumulicola JCM 30961.</title>
        <authorList>
            <person name="Deng Y."/>
        </authorList>
    </citation>
    <scope>NUCLEOTIDE SEQUENCE [LARGE SCALE GENOMIC DNA]</scope>
    <source>
        <strain evidence="3 4">JCM 30961</strain>
    </source>
</reference>
<accession>A0A7W3FQ22</accession>
<keyword evidence="1" id="KW-0732">Signal</keyword>
<dbReference type="CDD" id="cd12797">
    <property type="entry name" value="M23_peptidase"/>
    <property type="match status" value="1"/>
</dbReference>
<evidence type="ECO:0000256" key="1">
    <source>
        <dbReference type="SAM" id="SignalP"/>
    </source>
</evidence>
<dbReference type="RefSeq" id="WP_182341556.1">
    <property type="nucleotide sequence ID" value="NZ_JACGXS010000013.1"/>
</dbReference>
<comment type="caution">
    <text evidence="3">The sequence shown here is derived from an EMBL/GenBank/DDBJ whole genome shotgun (WGS) entry which is preliminary data.</text>
</comment>
<evidence type="ECO:0000259" key="2">
    <source>
        <dbReference type="Pfam" id="PF01551"/>
    </source>
</evidence>
<sequence length="227" mass="24096">MLLRPAHAPRLLRAIAMTLLLAAAGLPAPPSAARADGLPGHASLQAVGPVLPEAIPMAWMHPIEVTAPDGEARRFAEPLSRYRISSPFGRRTHPIRGRRHLHSGVDLAAPRGTSVLAIAAGTVVDIQQRQTGYGCYVVVDHGDGYRSWYAHLQAFAPGLRIGSRLLRHQPIGQVGSSGAATGPHLHLEIRHDEVPQEPLALLHPAPPEAPATIIGIAPAWRANAAPP</sequence>
<protein>
    <submittedName>
        <fullName evidence="3">M23 family metallopeptidase</fullName>
    </submittedName>
</protein>
<dbReference type="PANTHER" id="PTHR21666:SF270">
    <property type="entry name" value="MUREIN HYDROLASE ACTIVATOR ENVC"/>
    <property type="match status" value="1"/>
</dbReference>
<feature type="chain" id="PRO_5031505707" evidence="1">
    <location>
        <begin position="36"/>
        <end position="227"/>
    </location>
</feature>
<dbReference type="InterPro" id="IPR011055">
    <property type="entry name" value="Dup_hybrid_motif"/>
</dbReference>
<keyword evidence="4" id="KW-1185">Reference proteome</keyword>
<dbReference type="AlphaFoldDB" id="A0A7W3FQ22"/>
<dbReference type="EMBL" id="JACGXS010000013">
    <property type="protein sequence ID" value="MBA8683608.1"/>
    <property type="molecule type" value="Genomic_DNA"/>
</dbReference>